<dbReference type="GO" id="GO:0016020">
    <property type="term" value="C:membrane"/>
    <property type="evidence" value="ECO:0007669"/>
    <property type="project" value="UniProtKB-SubCell"/>
</dbReference>
<keyword evidence="10" id="KW-1185">Reference proteome</keyword>
<dbReference type="EMBL" id="CP044205">
    <property type="protein sequence ID" value="QFY43103.1"/>
    <property type="molecule type" value="Genomic_DNA"/>
</dbReference>
<feature type="domain" description="HAMP" evidence="8">
    <location>
        <begin position="300"/>
        <end position="352"/>
    </location>
</feature>
<dbReference type="CDD" id="cd19411">
    <property type="entry name" value="MCP2201-like_sensor"/>
    <property type="match status" value="1"/>
</dbReference>
<reference evidence="9 10" key="1">
    <citation type="submission" date="2019-09" db="EMBL/GenBank/DDBJ databases">
        <title>Ecophysiology of the spiral-shaped methanotroph Methylospira mobilis as revealed by the complete genome sequence.</title>
        <authorList>
            <person name="Oshkin I.Y."/>
            <person name="Dedysh S.N."/>
            <person name="Miroshnikov K."/>
            <person name="Danilova O.V."/>
            <person name="Hakobyan A."/>
            <person name="Liesack W."/>
        </authorList>
    </citation>
    <scope>NUCLEOTIDE SEQUENCE [LARGE SCALE GENOMIC DNA]</scope>
    <source>
        <strain evidence="9 10">Shm1</strain>
    </source>
</reference>
<sequence length="633" mass="68281">MTVKARISMLLGCALVGFLGLTGLNEYLLDQVFTTTNYANINTVPSVMSLATARNSFNQLRIRVFRHIFTNDAVKMTEIDASINEAQATIEDALKKYEPLISDDEDKQLLADDRALLTEYLHTLKPVLLLSRQNKDVQAHNALVNADIVARNLYTAIERHVAHNERLGKRYADDAVEAKHRAANLSRTIALLMLATVGAMGLLIIRSLQQQLGGEPGKAAEIANRIAVGDLSVRIDLRPGDTSSLMAAMENMSASIQALVVDSTALSVAAQEGRLDVRAGTDRHKGDFYKIVIGINNTLDAMIEPIHEASRVLAALEQGNLSQRITAEYHGQFRRLRDSVNNTVDKLAHTIEQVMAATETLSHATGEVSATAQSIAQMVNEQAVSVEETSSSIEQMSASIRQNAENAKVTDTMAAKSAKEAHEGGVAVMQTVTAMKSIADMINIINDIAGQTNLLALNAAIEAARAGDQGKGFAVVAAEIRKLSERSQMAAQEIGELAGNSVVTAEKAGQMLKEIVPSVTKTSDLVQEIACASEEQSCGVEQIGRAMDQLNRVTHQSASISEELAATAEEMSEQAEQLRKHMGFFSVNKLAEQRKDTCHPSTNAHGSPISSESELAAPSITAGNINEAEFVRF</sequence>
<evidence type="ECO:0000256" key="5">
    <source>
        <dbReference type="PROSITE-ProRule" id="PRU00284"/>
    </source>
</evidence>
<dbReference type="GO" id="GO:0006935">
    <property type="term" value="P:chemotaxis"/>
    <property type="evidence" value="ECO:0007669"/>
    <property type="project" value="UniProtKB-KW"/>
</dbReference>
<gene>
    <name evidence="9" type="ORF">F6R98_11125</name>
</gene>
<comment type="similarity">
    <text evidence="4">Belongs to the methyl-accepting chemotaxis (MCP) protein family.</text>
</comment>
<dbReference type="KEGG" id="mmob:F6R98_11125"/>
<dbReference type="PROSITE" id="PS50111">
    <property type="entry name" value="CHEMOTAXIS_TRANSDUC_2"/>
    <property type="match status" value="1"/>
</dbReference>
<evidence type="ECO:0000256" key="1">
    <source>
        <dbReference type="ARBA" id="ARBA00004370"/>
    </source>
</evidence>
<organism evidence="9 10">
    <name type="scientific">Candidatus Methylospira mobilis</name>
    <dbReference type="NCBI Taxonomy" id="1808979"/>
    <lineage>
        <taxon>Bacteria</taxon>
        <taxon>Pseudomonadati</taxon>
        <taxon>Pseudomonadota</taxon>
        <taxon>Gammaproteobacteria</taxon>
        <taxon>Methylococcales</taxon>
        <taxon>Methylococcaceae</taxon>
        <taxon>Candidatus Methylospira</taxon>
    </lineage>
</organism>
<keyword evidence="2" id="KW-0145">Chemotaxis</keyword>
<dbReference type="Proteomes" id="UP000325755">
    <property type="component" value="Chromosome"/>
</dbReference>
<dbReference type="InterPro" id="IPR004089">
    <property type="entry name" value="MCPsignal_dom"/>
</dbReference>
<proteinExistence type="inferred from homology"/>
<dbReference type="InterPro" id="IPR024478">
    <property type="entry name" value="HlyB_4HB_MCP"/>
</dbReference>
<evidence type="ECO:0000256" key="4">
    <source>
        <dbReference type="ARBA" id="ARBA00029447"/>
    </source>
</evidence>
<evidence type="ECO:0000313" key="10">
    <source>
        <dbReference type="Proteomes" id="UP000325755"/>
    </source>
</evidence>
<evidence type="ECO:0000256" key="2">
    <source>
        <dbReference type="ARBA" id="ARBA00022500"/>
    </source>
</evidence>
<evidence type="ECO:0000259" key="7">
    <source>
        <dbReference type="PROSITE" id="PS50111"/>
    </source>
</evidence>
<dbReference type="RefSeq" id="WP_153249087.1">
    <property type="nucleotide sequence ID" value="NZ_CP044205.1"/>
</dbReference>
<dbReference type="Gene3D" id="1.10.287.950">
    <property type="entry name" value="Methyl-accepting chemotaxis protein"/>
    <property type="match status" value="1"/>
</dbReference>
<dbReference type="InterPro" id="IPR047347">
    <property type="entry name" value="YvaQ-like_sensor"/>
</dbReference>
<dbReference type="SMART" id="SM00283">
    <property type="entry name" value="MA"/>
    <property type="match status" value="1"/>
</dbReference>
<dbReference type="GO" id="GO:0007165">
    <property type="term" value="P:signal transduction"/>
    <property type="evidence" value="ECO:0007669"/>
    <property type="project" value="UniProtKB-KW"/>
</dbReference>
<name>A0A5Q0BH02_9GAMM</name>
<dbReference type="PROSITE" id="PS50885">
    <property type="entry name" value="HAMP"/>
    <property type="match status" value="2"/>
</dbReference>
<comment type="subcellular location">
    <subcellularLocation>
        <location evidence="1">Membrane</location>
    </subcellularLocation>
</comment>
<dbReference type="PANTHER" id="PTHR43531:SF11">
    <property type="entry name" value="METHYL-ACCEPTING CHEMOTAXIS PROTEIN 3"/>
    <property type="match status" value="1"/>
</dbReference>
<dbReference type="OrthoDB" id="9765776at2"/>
<dbReference type="FunFam" id="1.10.287.950:FF:000001">
    <property type="entry name" value="Methyl-accepting chemotaxis sensory transducer"/>
    <property type="match status" value="1"/>
</dbReference>
<dbReference type="Gene3D" id="1.20.120.1530">
    <property type="match status" value="1"/>
</dbReference>
<dbReference type="AlphaFoldDB" id="A0A5Q0BH02"/>
<accession>A0A5Q0BH02</accession>
<feature type="domain" description="Methyl-accepting transducer" evidence="7">
    <location>
        <begin position="357"/>
        <end position="572"/>
    </location>
</feature>
<dbReference type="Pfam" id="PF18947">
    <property type="entry name" value="HAMP_2"/>
    <property type="match status" value="1"/>
</dbReference>
<dbReference type="InterPro" id="IPR051310">
    <property type="entry name" value="MCP_chemotaxis"/>
</dbReference>
<evidence type="ECO:0000256" key="6">
    <source>
        <dbReference type="SAM" id="MobiDB-lite"/>
    </source>
</evidence>
<dbReference type="SMART" id="SM00304">
    <property type="entry name" value="HAMP"/>
    <property type="match status" value="2"/>
</dbReference>
<dbReference type="PANTHER" id="PTHR43531">
    <property type="entry name" value="PROTEIN ICFG"/>
    <property type="match status" value="1"/>
</dbReference>
<feature type="compositionally biased region" description="Polar residues" evidence="6">
    <location>
        <begin position="599"/>
        <end position="613"/>
    </location>
</feature>
<evidence type="ECO:0000313" key="9">
    <source>
        <dbReference type="EMBL" id="QFY43103.1"/>
    </source>
</evidence>
<protein>
    <submittedName>
        <fullName evidence="9">Methyl-accepting chemotaxis protein</fullName>
    </submittedName>
</protein>
<feature type="domain" description="HAMP" evidence="8">
    <location>
        <begin position="220"/>
        <end position="261"/>
    </location>
</feature>
<dbReference type="InterPro" id="IPR003660">
    <property type="entry name" value="HAMP_dom"/>
</dbReference>
<dbReference type="SUPFAM" id="SSF58104">
    <property type="entry name" value="Methyl-accepting chemotaxis protein (MCP) signaling domain"/>
    <property type="match status" value="1"/>
</dbReference>
<dbReference type="Pfam" id="PF00015">
    <property type="entry name" value="MCPsignal"/>
    <property type="match status" value="1"/>
</dbReference>
<evidence type="ECO:0000259" key="8">
    <source>
        <dbReference type="PROSITE" id="PS50885"/>
    </source>
</evidence>
<keyword evidence="3 5" id="KW-0807">Transducer</keyword>
<dbReference type="InParanoid" id="A0A5Q0BH02"/>
<evidence type="ECO:0000256" key="3">
    <source>
        <dbReference type="ARBA" id="ARBA00023224"/>
    </source>
</evidence>
<feature type="region of interest" description="Disordered" evidence="6">
    <location>
        <begin position="594"/>
        <end position="620"/>
    </location>
</feature>
<dbReference type="Pfam" id="PF12729">
    <property type="entry name" value="4HB_MCP_1"/>
    <property type="match status" value="1"/>
</dbReference>